<gene>
    <name evidence="1" type="ORF">AA0119_g13506</name>
</gene>
<proteinExistence type="predicted"/>
<accession>A0ABY0FNG5</accession>
<dbReference type="PANTHER" id="PTHR38846">
    <property type="entry name" value="C3H1-TYPE DOMAIN-CONTAINING PROTEIN"/>
    <property type="match status" value="1"/>
</dbReference>
<dbReference type="Proteomes" id="UP000293195">
    <property type="component" value="Unassembled WGS sequence"/>
</dbReference>
<keyword evidence="2" id="KW-1185">Reference proteome</keyword>
<evidence type="ECO:0000313" key="1">
    <source>
        <dbReference type="EMBL" id="RYN80016.1"/>
    </source>
</evidence>
<reference evidence="2" key="1">
    <citation type="journal article" date="2019" name="bioRxiv">
        <title>Genomics, evolutionary history and diagnostics of the Alternaria alternata species group including apple and Asian pear pathotypes.</title>
        <authorList>
            <person name="Armitage A.D."/>
            <person name="Cockerton H.M."/>
            <person name="Sreenivasaprasad S."/>
            <person name="Woodhall J.W."/>
            <person name="Lane C.R."/>
            <person name="Harrison R.J."/>
            <person name="Clarkson J.P."/>
        </authorList>
    </citation>
    <scope>NUCLEOTIDE SEQUENCE [LARGE SCALE GENOMIC DNA]</scope>
    <source>
        <strain evidence="2">FERA 635</strain>
    </source>
</reference>
<organism evidence="1 2">
    <name type="scientific">Alternaria tenuissima</name>
    <dbReference type="NCBI Taxonomy" id="119927"/>
    <lineage>
        <taxon>Eukaryota</taxon>
        <taxon>Fungi</taxon>
        <taxon>Dikarya</taxon>
        <taxon>Ascomycota</taxon>
        <taxon>Pezizomycotina</taxon>
        <taxon>Dothideomycetes</taxon>
        <taxon>Pleosporomycetidae</taxon>
        <taxon>Pleosporales</taxon>
        <taxon>Pleosporineae</taxon>
        <taxon>Pleosporaceae</taxon>
        <taxon>Alternaria</taxon>
        <taxon>Alternaria sect. Alternaria</taxon>
        <taxon>Alternaria alternata complex</taxon>
    </lineage>
</organism>
<dbReference type="PANTHER" id="PTHR38846:SF1">
    <property type="entry name" value="C3H1-TYPE DOMAIN-CONTAINING PROTEIN"/>
    <property type="match status" value="1"/>
</dbReference>
<dbReference type="EMBL" id="PDXF01000308">
    <property type="protein sequence ID" value="RYN80016.1"/>
    <property type="molecule type" value="Genomic_DNA"/>
</dbReference>
<sequence length="125" mass="14294">MKRQESLVYRTVKSTDVTDPSECGGIELPTSEDPAGQITAKTCAFWTEFRNFSPDPTAPFLKDFERLAQLESWSKNEKRKNLVKALNSEIDFHKEDKSTELVRWHRLCQEIGVDSKPTSVTGCKR</sequence>
<feature type="non-terminal residue" evidence="1">
    <location>
        <position position="125"/>
    </location>
</feature>
<protein>
    <submittedName>
        <fullName evidence="1">Uncharacterized protein</fullName>
    </submittedName>
</protein>
<evidence type="ECO:0000313" key="2">
    <source>
        <dbReference type="Proteomes" id="UP000293195"/>
    </source>
</evidence>
<comment type="caution">
    <text evidence="1">The sequence shown here is derived from an EMBL/GenBank/DDBJ whole genome shotgun (WGS) entry which is preliminary data.</text>
</comment>
<name>A0ABY0FNG5_9PLEO</name>